<name>A0AAW1A2U4_9HYME</name>
<keyword evidence="3" id="KW-1185">Reference proteome</keyword>
<evidence type="ECO:0000313" key="2">
    <source>
        <dbReference type="EMBL" id="KAK9304195.1"/>
    </source>
</evidence>
<organism evidence="2 3">
    <name type="scientific">Tetragonisca angustula</name>
    <dbReference type="NCBI Taxonomy" id="166442"/>
    <lineage>
        <taxon>Eukaryota</taxon>
        <taxon>Metazoa</taxon>
        <taxon>Ecdysozoa</taxon>
        <taxon>Arthropoda</taxon>
        <taxon>Hexapoda</taxon>
        <taxon>Insecta</taxon>
        <taxon>Pterygota</taxon>
        <taxon>Neoptera</taxon>
        <taxon>Endopterygota</taxon>
        <taxon>Hymenoptera</taxon>
        <taxon>Apocrita</taxon>
        <taxon>Aculeata</taxon>
        <taxon>Apoidea</taxon>
        <taxon>Anthophila</taxon>
        <taxon>Apidae</taxon>
        <taxon>Tetragonisca</taxon>
    </lineage>
</organism>
<feature type="region of interest" description="Disordered" evidence="1">
    <location>
        <begin position="15"/>
        <end position="34"/>
    </location>
</feature>
<comment type="caution">
    <text evidence="2">The sequence shown here is derived from an EMBL/GenBank/DDBJ whole genome shotgun (WGS) entry which is preliminary data.</text>
</comment>
<evidence type="ECO:0000256" key="1">
    <source>
        <dbReference type="SAM" id="MobiDB-lite"/>
    </source>
</evidence>
<dbReference type="Proteomes" id="UP001432146">
    <property type="component" value="Unassembled WGS sequence"/>
</dbReference>
<protein>
    <submittedName>
        <fullName evidence="2">Uncharacterized protein</fullName>
    </submittedName>
</protein>
<gene>
    <name evidence="2" type="ORF">QLX08_004355</name>
</gene>
<dbReference type="AlphaFoldDB" id="A0AAW1A2U4"/>
<reference evidence="2 3" key="1">
    <citation type="submission" date="2024-05" db="EMBL/GenBank/DDBJ databases">
        <title>The nuclear and mitochondrial genome assemblies of Tetragonisca angustula (Apidae: Meliponini), a tiny yet remarkable pollinator in the Neotropics.</title>
        <authorList>
            <person name="Ferrari R."/>
            <person name="Ricardo P.C."/>
            <person name="Dias F.C."/>
            <person name="Araujo N.S."/>
            <person name="Soares D.O."/>
            <person name="Zhou Q.-S."/>
            <person name="Zhu C.-D."/>
            <person name="Coutinho L."/>
            <person name="Airas M.C."/>
            <person name="Batista T.M."/>
        </authorList>
    </citation>
    <scope>NUCLEOTIDE SEQUENCE [LARGE SCALE GENOMIC DNA]</scope>
    <source>
        <strain evidence="2">ASF017062</strain>
        <tissue evidence="2">Abdomen</tissue>
    </source>
</reference>
<dbReference type="EMBL" id="JAWNGG020000065">
    <property type="protein sequence ID" value="KAK9304195.1"/>
    <property type="molecule type" value="Genomic_DNA"/>
</dbReference>
<evidence type="ECO:0000313" key="3">
    <source>
        <dbReference type="Proteomes" id="UP001432146"/>
    </source>
</evidence>
<accession>A0AAW1A2U4</accession>
<sequence>MSYELAKRMTELTFRQRGCPQTGNSPPENPENRGIGEERVIGQLLRSCHAPVETLQLLRTSLTDAIASLLSGKRCVWGTSLDLQLTARLPIPRHHGRLYPPSREQTTRLRKAKRRENTERRPALRLPKWERSGVSTEGSCRRSTCERRCSCMG</sequence>
<proteinExistence type="predicted"/>